<reference evidence="5" key="2">
    <citation type="submission" date="2022-03" db="EMBL/GenBank/DDBJ databases">
        <title>Draft title - Genomic analysis of global carrot germplasm unveils the trajectory of domestication and the origin of high carotenoid orange carrot.</title>
        <authorList>
            <person name="Iorizzo M."/>
            <person name="Ellison S."/>
            <person name="Senalik D."/>
            <person name="Macko-Podgorni A."/>
            <person name="Grzebelus D."/>
            <person name="Bostan H."/>
            <person name="Rolling W."/>
            <person name="Curaba J."/>
            <person name="Simon P."/>
        </authorList>
    </citation>
    <scope>NUCLEOTIDE SEQUENCE</scope>
    <source>
        <tissue evidence="5">Leaf</tissue>
    </source>
</reference>
<keyword evidence="2" id="KW-0479">Metal-binding</keyword>
<dbReference type="PANTHER" id="PTHR31704:SF37">
    <property type="entry name" value="HEAT SHOCK PROTEIN"/>
    <property type="match status" value="1"/>
</dbReference>
<name>A0AAF0XV47_DAUCS</name>
<reference evidence="5" key="1">
    <citation type="journal article" date="2016" name="Nat. Genet.">
        <title>A high-quality carrot genome assembly provides new insights into carotenoid accumulation and asterid genome evolution.</title>
        <authorList>
            <person name="Iorizzo M."/>
            <person name="Ellison S."/>
            <person name="Senalik D."/>
            <person name="Zeng P."/>
            <person name="Satapoomin P."/>
            <person name="Huang J."/>
            <person name="Bowman M."/>
            <person name="Iovene M."/>
            <person name="Sanseverino W."/>
            <person name="Cavagnaro P."/>
            <person name="Yildiz M."/>
            <person name="Macko-Podgorni A."/>
            <person name="Moranska E."/>
            <person name="Grzebelus E."/>
            <person name="Grzebelus D."/>
            <person name="Ashrafi H."/>
            <person name="Zheng Z."/>
            <person name="Cheng S."/>
            <person name="Spooner D."/>
            <person name="Van Deynze A."/>
            <person name="Simon P."/>
        </authorList>
    </citation>
    <scope>NUCLEOTIDE SEQUENCE</scope>
    <source>
        <tissue evidence="5">Leaf</tissue>
    </source>
</reference>
<keyword evidence="6" id="KW-1185">Reference proteome</keyword>
<accession>A0AAF0XV47</accession>
<evidence type="ECO:0000313" key="6">
    <source>
        <dbReference type="Proteomes" id="UP000077755"/>
    </source>
</evidence>
<gene>
    <name evidence="5" type="ORF">DCAR_0934374</name>
</gene>
<dbReference type="Proteomes" id="UP000077755">
    <property type="component" value="Chromosome 9"/>
</dbReference>
<sequence>MKDEYQTFKKLKFVESGLGWNETTKVIEATEIWWLQKIQENPKFKKFKNRNLSLFMTYYDTLFGDVVATGDRARTANMYSAVNLETGEQFTEEAADDGKEGSGDSEENNFSIKNWFEYKSLNLCIKEYKFYWICNCKVLEMLKPELNFPHPTENKYYLVDAGYAHKKGYMAPYKGSGIRYHIQDFRRANGTARLPRNTKERFNHLHSSCRMVIERTFGVWKARFCILANMPMYKINTQTDIVLATMMIHNYIRKSRITDNAFETAEQENYIPENATSTPNPSQGASGREGNQDRAWSAKRDEIAANIP</sequence>
<evidence type="ECO:0000256" key="2">
    <source>
        <dbReference type="ARBA" id="ARBA00022723"/>
    </source>
</evidence>
<organism evidence="5 6">
    <name type="scientific">Daucus carota subsp. sativus</name>
    <name type="common">Carrot</name>
    <dbReference type="NCBI Taxonomy" id="79200"/>
    <lineage>
        <taxon>Eukaryota</taxon>
        <taxon>Viridiplantae</taxon>
        <taxon>Streptophyta</taxon>
        <taxon>Embryophyta</taxon>
        <taxon>Tracheophyta</taxon>
        <taxon>Spermatophyta</taxon>
        <taxon>Magnoliopsida</taxon>
        <taxon>eudicotyledons</taxon>
        <taxon>Gunneridae</taxon>
        <taxon>Pentapetalae</taxon>
        <taxon>asterids</taxon>
        <taxon>campanulids</taxon>
        <taxon>Apiales</taxon>
        <taxon>Apiaceae</taxon>
        <taxon>Apioideae</taxon>
        <taxon>Scandiceae</taxon>
        <taxon>Daucinae</taxon>
        <taxon>Daucus</taxon>
        <taxon>Daucus sect. Daucus</taxon>
    </lineage>
</organism>
<evidence type="ECO:0000313" key="5">
    <source>
        <dbReference type="EMBL" id="WOH14848.1"/>
    </source>
</evidence>
<feature type="compositionally biased region" description="Polar residues" evidence="3">
    <location>
        <begin position="274"/>
        <end position="285"/>
    </location>
</feature>
<proteinExistence type="predicted"/>
<protein>
    <recommendedName>
        <fullName evidence="4">DDE Tnp4 domain-containing protein</fullName>
    </recommendedName>
</protein>
<evidence type="ECO:0000256" key="3">
    <source>
        <dbReference type="SAM" id="MobiDB-lite"/>
    </source>
</evidence>
<dbReference type="GO" id="GO:0046872">
    <property type="term" value="F:metal ion binding"/>
    <property type="evidence" value="ECO:0007669"/>
    <property type="project" value="UniProtKB-KW"/>
</dbReference>
<feature type="compositionally biased region" description="Basic and acidic residues" evidence="3">
    <location>
        <begin position="290"/>
        <end position="308"/>
    </location>
</feature>
<dbReference type="AlphaFoldDB" id="A0AAF0XV47"/>
<dbReference type="InterPro" id="IPR027806">
    <property type="entry name" value="HARBI1_dom"/>
</dbReference>
<dbReference type="PANTHER" id="PTHR31704">
    <property type="entry name" value="MYB/SANT-LIKE DNA-BINDING DOMAIN PROTEIN-RELATED"/>
    <property type="match status" value="1"/>
</dbReference>
<dbReference type="EMBL" id="CP093351">
    <property type="protein sequence ID" value="WOH14848.1"/>
    <property type="molecule type" value="Genomic_DNA"/>
</dbReference>
<dbReference type="Pfam" id="PF13359">
    <property type="entry name" value="DDE_Tnp_4"/>
    <property type="match status" value="1"/>
</dbReference>
<comment type="cofactor">
    <cofactor evidence="1">
        <name>a divalent metal cation</name>
        <dbReference type="ChEBI" id="CHEBI:60240"/>
    </cofactor>
</comment>
<feature type="domain" description="DDE Tnp4" evidence="4">
    <location>
        <begin position="136"/>
        <end position="250"/>
    </location>
</feature>
<evidence type="ECO:0000256" key="1">
    <source>
        <dbReference type="ARBA" id="ARBA00001968"/>
    </source>
</evidence>
<feature type="region of interest" description="Disordered" evidence="3">
    <location>
        <begin position="269"/>
        <end position="308"/>
    </location>
</feature>
<evidence type="ECO:0000259" key="4">
    <source>
        <dbReference type="Pfam" id="PF13359"/>
    </source>
</evidence>